<dbReference type="EMBL" id="CP098502">
    <property type="protein sequence ID" value="UTI64877.1"/>
    <property type="molecule type" value="Genomic_DNA"/>
</dbReference>
<keyword evidence="2" id="KW-1185">Reference proteome</keyword>
<dbReference type="RefSeq" id="WP_254571570.1">
    <property type="nucleotide sequence ID" value="NZ_CP098502.1"/>
</dbReference>
<protein>
    <submittedName>
        <fullName evidence="1">Uncharacterized protein</fullName>
    </submittedName>
</protein>
<name>A0ABY5DVK2_9ACTN</name>
<evidence type="ECO:0000313" key="2">
    <source>
        <dbReference type="Proteomes" id="UP001056035"/>
    </source>
</evidence>
<evidence type="ECO:0000313" key="1">
    <source>
        <dbReference type="EMBL" id="UTI64877.1"/>
    </source>
</evidence>
<sequence>MTDRLDERAFRYVHCDIPAGVTIAQWRAARAKTRERRPSIRQIARRHIAAAIVYVRARRLWASHHRRAARA</sequence>
<accession>A0ABY5DVK2</accession>
<reference evidence="1 2" key="1">
    <citation type="submission" date="2022-06" db="EMBL/GenBank/DDBJ databases">
        <title>Paraconexibacter antarcticus.</title>
        <authorList>
            <person name="Kim C.S."/>
        </authorList>
    </citation>
    <scope>NUCLEOTIDE SEQUENCE [LARGE SCALE GENOMIC DNA]</scope>
    <source>
        <strain evidence="1 2">02-257</strain>
    </source>
</reference>
<proteinExistence type="predicted"/>
<organism evidence="1 2">
    <name type="scientific">Paraconexibacter antarcticus</name>
    <dbReference type="NCBI Taxonomy" id="2949664"/>
    <lineage>
        <taxon>Bacteria</taxon>
        <taxon>Bacillati</taxon>
        <taxon>Actinomycetota</taxon>
        <taxon>Thermoleophilia</taxon>
        <taxon>Solirubrobacterales</taxon>
        <taxon>Paraconexibacteraceae</taxon>
        <taxon>Paraconexibacter</taxon>
    </lineage>
</organism>
<gene>
    <name evidence="1" type="ORF">NBH00_01405</name>
</gene>
<dbReference type="Proteomes" id="UP001056035">
    <property type="component" value="Chromosome"/>
</dbReference>